<evidence type="ECO:0000256" key="4">
    <source>
        <dbReference type="ARBA" id="ARBA00022432"/>
    </source>
</evidence>
<comment type="pathway">
    <text evidence="2">Carbohydrate biosynthesis; gluconeogenesis.</text>
</comment>
<keyword evidence="8 11" id="KW-0411">Iron-sulfur</keyword>
<keyword evidence="6 11" id="KW-0479">Metal-binding</keyword>
<name>A0A0R1K1X1_9LACO</name>
<evidence type="ECO:0000256" key="1">
    <source>
        <dbReference type="ARBA" id="ARBA00001966"/>
    </source>
</evidence>
<evidence type="ECO:0000256" key="11">
    <source>
        <dbReference type="RuleBase" id="RU366059"/>
    </source>
</evidence>
<dbReference type="InterPro" id="IPR005130">
    <property type="entry name" value="Ser_deHydtase-like_asu"/>
</dbReference>
<dbReference type="GO" id="GO:0046872">
    <property type="term" value="F:metal ion binding"/>
    <property type="evidence" value="ECO:0007669"/>
    <property type="project" value="UniProtKB-KW"/>
</dbReference>
<dbReference type="InterPro" id="IPR051318">
    <property type="entry name" value="Fe-S_L-Ser"/>
</dbReference>
<evidence type="ECO:0000256" key="7">
    <source>
        <dbReference type="ARBA" id="ARBA00023004"/>
    </source>
</evidence>
<dbReference type="Pfam" id="PF03313">
    <property type="entry name" value="SDH_alpha"/>
    <property type="match status" value="1"/>
</dbReference>
<keyword evidence="9 11" id="KW-0456">Lyase</keyword>
<comment type="cofactor">
    <cofactor evidence="1 11">
        <name>[4Fe-4S] cluster</name>
        <dbReference type="ChEBI" id="CHEBI:49883"/>
    </cofactor>
</comment>
<keyword evidence="7 11" id="KW-0408">Iron</keyword>
<evidence type="ECO:0000256" key="6">
    <source>
        <dbReference type="ARBA" id="ARBA00022723"/>
    </source>
</evidence>
<dbReference type="GO" id="GO:0006094">
    <property type="term" value="P:gluconeogenesis"/>
    <property type="evidence" value="ECO:0007669"/>
    <property type="project" value="UniProtKB-KW"/>
</dbReference>
<dbReference type="PANTHER" id="PTHR30182:SF1">
    <property type="entry name" value="L-SERINE DEHYDRATASE 1"/>
    <property type="match status" value="1"/>
</dbReference>
<evidence type="ECO:0000256" key="10">
    <source>
        <dbReference type="ARBA" id="ARBA00049406"/>
    </source>
</evidence>
<feature type="domain" description="Serine dehydratase-like alpha subunit" evidence="12">
    <location>
        <begin position="17"/>
        <end position="273"/>
    </location>
</feature>
<dbReference type="GO" id="GO:0003941">
    <property type="term" value="F:L-serine ammonia-lyase activity"/>
    <property type="evidence" value="ECO:0007669"/>
    <property type="project" value="UniProtKB-UniRule"/>
</dbReference>
<dbReference type="Proteomes" id="UP000051804">
    <property type="component" value="Unassembled WGS sequence"/>
</dbReference>
<dbReference type="AlphaFoldDB" id="A0A0R1K1X1"/>
<dbReference type="GO" id="GO:0051539">
    <property type="term" value="F:4 iron, 4 sulfur cluster binding"/>
    <property type="evidence" value="ECO:0007669"/>
    <property type="project" value="UniProtKB-UniRule"/>
</dbReference>
<evidence type="ECO:0000256" key="9">
    <source>
        <dbReference type="ARBA" id="ARBA00023239"/>
    </source>
</evidence>
<evidence type="ECO:0000256" key="5">
    <source>
        <dbReference type="ARBA" id="ARBA00022485"/>
    </source>
</evidence>
<proteinExistence type="inferred from homology"/>
<protein>
    <recommendedName>
        <fullName evidence="11">L-serine dehydratase</fullName>
        <ecNumber evidence="11">4.3.1.17</ecNumber>
    </recommendedName>
</protein>
<dbReference type="OrthoDB" id="9805537at2"/>
<dbReference type="RefSeq" id="WP_056949805.1">
    <property type="nucleotide sequence ID" value="NZ_AZDJ01000001.1"/>
</dbReference>
<dbReference type="EMBL" id="AZDJ01000001">
    <property type="protein sequence ID" value="KRK74162.1"/>
    <property type="molecule type" value="Genomic_DNA"/>
</dbReference>
<dbReference type="PATRIC" id="fig|1291734.4.peg.783"/>
<dbReference type="InterPro" id="IPR004642">
    <property type="entry name" value="Ser_deHydtase_asu"/>
</dbReference>
<evidence type="ECO:0000256" key="8">
    <source>
        <dbReference type="ARBA" id="ARBA00023014"/>
    </source>
</evidence>
<comment type="catalytic activity">
    <reaction evidence="10 11">
        <text>L-serine = pyruvate + NH4(+)</text>
        <dbReference type="Rhea" id="RHEA:19169"/>
        <dbReference type="ChEBI" id="CHEBI:15361"/>
        <dbReference type="ChEBI" id="CHEBI:28938"/>
        <dbReference type="ChEBI" id="CHEBI:33384"/>
        <dbReference type="EC" id="4.3.1.17"/>
    </reaction>
</comment>
<evidence type="ECO:0000256" key="3">
    <source>
        <dbReference type="ARBA" id="ARBA00008636"/>
    </source>
</evidence>
<evidence type="ECO:0000313" key="14">
    <source>
        <dbReference type="Proteomes" id="UP000051804"/>
    </source>
</evidence>
<comment type="similarity">
    <text evidence="3 11">Belongs to the iron-sulfur dependent L-serine dehydratase family.</text>
</comment>
<evidence type="ECO:0000259" key="12">
    <source>
        <dbReference type="Pfam" id="PF03313"/>
    </source>
</evidence>
<keyword evidence="4 11" id="KW-0312">Gluconeogenesis</keyword>
<dbReference type="EC" id="4.3.1.17" evidence="11"/>
<organism evidence="13 14">
    <name type="scientific">Lacticaseibacillus nasuensis JCM 17158</name>
    <dbReference type="NCBI Taxonomy" id="1291734"/>
    <lineage>
        <taxon>Bacteria</taxon>
        <taxon>Bacillati</taxon>
        <taxon>Bacillota</taxon>
        <taxon>Bacilli</taxon>
        <taxon>Lactobacillales</taxon>
        <taxon>Lactobacillaceae</taxon>
        <taxon>Lacticaseibacillus</taxon>
    </lineage>
</organism>
<keyword evidence="5 11" id="KW-0004">4Fe-4S</keyword>
<dbReference type="NCBIfam" id="TIGR00718">
    <property type="entry name" value="sda_alpha"/>
    <property type="match status" value="1"/>
</dbReference>
<dbReference type="STRING" id="1291734.FD02_GL000757"/>
<sequence>MFHTVAELVTQAAAYPNVAELMVAQEMANTGRTREQIRDLMGRNLDVMVAAVHQGIQGVTSVTGLTGGDAKRLDAYLAAGDTLCDPTVLEAVRNAVAVNEVNAKMGLICATPTAGSAGVLAGTLVAVRERLGLTREQQVDYLFTAGAFGLVIANHAGIAGAEGGCQAEVGSASAMAAAALVAAKGGTPDQSAQAVAITIANMLGLICDPVAGLVEIPCIKRNALGASQALVSADMALAGVRSVIPPDEVIDTMGRVGRQLPAMFRETAEGGLAQSPTGRKLMAQVFGEPTE</sequence>
<evidence type="ECO:0000256" key="2">
    <source>
        <dbReference type="ARBA" id="ARBA00004742"/>
    </source>
</evidence>
<gene>
    <name evidence="13" type="ORF">FD02_GL000757</name>
</gene>
<accession>A0A0R1K1X1</accession>
<comment type="caution">
    <text evidence="13">The sequence shown here is derived from an EMBL/GenBank/DDBJ whole genome shotgun (WGS) entry which is preliminary data.</text>
</comment>
<reference evidence="13 14" key="1">
    <citation type="journal article" date="2015" name="Genome Announc.">
        <title>Expanding the biotechnology potential of lactobacilli through comparative genomics of 213 strains and associated genera.</title>
        <authorList>
            <person name="Sun Z."/>
            <person name="Harris H.M."/>
            <person name="McCann A."/>
            <person name="Guo C."/>
            <person name="Argimon S."/>
            <person name="Zhang W."/>
            <person name="Yang X."/>
            <person name="Jeffery I.B."/>
            <person name="Cooney J.C."/>
            <person name="Kagawa T.F."/>
            <person name="Liu W."/>
            <person name="Song Y."/>
            <person name="Salvetti E."/>
            <person name="Wrobel A."/>
            <person name="Rasinkangas P."/>
            <person name="Parkhill J."/>
            <person name="Rea M.C."/>
            <person name="O'Sullivan O."/>
            <person name="Ritari J."/>
            <person name="Douillard F.P."/>
            <person name="Paul Ross R."/>
            <person name="Yang R."/>
            <person name="Briner A.E."/>
            <person name="Felis G.E."/>
            <person name="de Vos W.M."/>
            <person name="Barrangou R."/>
            <person name="Klaenhammer T.R."/>
            <person name="Caufield P.W."/>
            <person name="Cui Y."/>
            <person name="Zhang H."/>
            <person name="O'Toole P.W."/>
        </authorList>
    </citation>
    <scope>NUCLEOTIDE SEQUENCE [LARGE SCALE GENOMIC DNA]</scope>
    <source>
        <strain evidence="13 14">JCM 17158</strain>
    </source>
</reference>
<dbReference type="PANTHER" id="PTHR30182">
    <property type="entry name" value="L-SERINE DEHYDRATASE"/>
    <property type="match status" value="1"/>
</dbReference>
<evidence type="ECO:0000313" key="13">
    <source>
        <dbReference type="EMBL" id="KRK74162.1"/>
    </source>
</evidence>
<keyword evidence="14" id="KW-1185">Reference proteome</keyword>